<sequence>MLEIINRDDSVEEKRVRISRLLTNTDSAETRQISVLEEDLFDVSVTMYRDTLKYNIFKVQQTQSIDDCQPVPSYPDLSQKFLDAENKERTKAMFGEGDCAICFKKSEDLEEKGPVLMKYAASNIMQIVF</sequence>
<organism evidence="1 2">
    <name type="scientific">Caenorhabditis briggsae</name>
    <dbReference type="NCBI Taxonomy" id="6238"/>
    <lineage>
        <taxon>Eukaryota</taxon>
        <taxon>Metazoa</taxon>
        <taxon>Ecdysozoa</taxon>
        <taxon>Nematoda</taxon>
        <taxon>Chromadorea</taxon>
        <taxon>Rhabditida</taxon>
        <taxon>Rhabditina</taxon>
        <taxon>Rhabditomorpha</taxon>
        <taxon>Rhabditoidea</taxon>
        <taxon>Rhabditidae</taxon>
        <taxon>Peloderinae</taxon>
        <taxon>Caenorhabditis</taxon>
    </lineage>
</organism>
<dbReference type="Proteomes" id="UP000829354">
    <property type="component" value="Chromosome IV"/>
</dbReference>
<keyword evidence="2" id="KW-1185">Reference proteome</keyword>
<protein>
    <submittedName>
        <fullName evidence="1">Uncharacterized protein</fullName>
    </submittedName>
</protein>
<proteinExistence type="predicted"/>
<dbReference type="EMBL" id="CP092623">
    <property type="protein sequence ID" value="UMM26615.1"/>
    <property type="molecule type" value="Genomic_DNA"/>
</dbReference>
<dbReference type="AlphaFoldDB" id="A0AAE9JET5"/>
<evidence type="ECO:0000313" key="2">
    <source>
        <dbReference type="Proteomes" id="UP000829354"/>
    </source>
</evidence>
<gene>
    <name evidence="1" type="ORF">L5515_010243</name>
</gene>
<reference evidence="1 2" key="1">
    <citation type="submission" date="2022-04" db="EMBL/GenBank/DDBJ databases">
        <title>Chromosome-level reference genomes for two strains of Caenorhabditis briggsae: an improved platform for comparative genomics.</title>
        <authorList>
            <person name="Stevens L."/>
            <person name="Andersen E."/>
        </authorList>
    </citation>
    <scope>NUCLEOTIDE SEQUENCE [LARGE SCALE GENOMIC DNA]</scope>
    <source>
        <strain evidence="1">VX34</strain>
        <tissue evidence="1">Whole-organism</tissue>
    </source>
</reference>
<accession>A0AAE9JET5</accession>
<name>A0AAE9JET5_CAEBR</name>
<evidence type="ECO:0000313" key="1">
    <source>
        <dbReference type="EMBL" id="UMM26615.1"/>
    </source>
</evidence>